<gene>
    <name evidence="7" type="ORF">WUBG_18371</name>
</gene>
<comment type="similarity">
    <text evidence="5 6">Belongs to the anion channel-forming bestrophin (TC 1.A.46) family. Calcium-sensitive chloride channel subfamily.</text>
</comment>
<feature type="non-terminal residue" evidence="7">
    <location>
        <position position="61"/>
    </location>
</feature>
<evidence type="ECO:0000313" key="7">
    <source>
        <dbReference type="EMBL" id="EJW70722.1"/>
    </source>
</evidence>
<evidence type="ECO:0000256" key="2">
    <source>
        <dbReference type="ARBA" id="ARBA00022692"/>
    </source>
</evidence>
<dbReference type="Pfam" id="PF01062">
    <property type="entry name" value="Bestrophin"/>
    <property type="match status" value="1"/>
</dbReference>
<keyword evidence="6" id="KW-0407">Ion channel</keyword>
<keyword evidence="6" id="KW-0813">Transport</keyword>
<keyword evidence="3" id="KW-1133">Transmembrane helix</keyword>
<evidence type="ECO:0000256" key="4">
    <source>
        <dbReference type="ARBA" id="ARBA00023136"/>
    </source>
</evidence>
<protein>
    <recommendedName>
        <fullName evidence="6">Bestrophin homolog</fullName>
    </recommendedName>
</protein>
<keyword evidence="6" id="KW-1003">Cell membrane</keyword>
<dbReference type="InterPro" id="IPR021134">
    <property type="entry name" value="Bestrophin-like"/>
</dbReference>
<dbReference type="InterPro" id="IPR000615">
    <property type="entry name" value="Bestrophin"/>
</dbReference>
<evidence type="ECO:0000256" key="5">
    <source>
        <dbReference type="ARBA" id="ARBA00034769"/>
    </source>
</evidence>
<comment type="function">
    <text evidence="6">Forms chloride channels.</text>
</comment>
<dbReference type="Proteomes" id="UP000004810">
    <property type="component" value="Unassembled WGS sequence"/>
</dbReference>
<keyword evidence="6" id="KW-0869">Chloride channel</keyword>
<dbReference type="AlphaFoldDB" id="J9E1D6"/>
<dbReference type="GO" id="GO:0005254">
    <property type="term" value="F:chloride channel activity"/>
    <property type="evidence" value="ECO:0007669"/>
    <property type="project" value="UniProtKB-KW"/>
</dbReference>
<evidence type="ECO:0000313" key="8">
    <source>
        <dbReference type="Proteomes" id="UP000004810"/>
    </source>
</evidence>
<keyword evidence="4" id="KW-0472">Membrane</keyword>
<keyword evidence="2" id="KW-0812">Transmembrane</keyword>
<accession>J9E1D6</accession>
<proteinExistence type="inferred from homology"/>
<organism evidence="7 8">
    <name type="scientific">Wuchereria bancrofti</name>
    <dbReference type="NCBI Taxonomy" id="6293"/>
    <lineage>
        <taxon>Eukaryota</taxon>
        <taxon>Metazoa</taxon>
        <taxon>Ecdysozoa</taxon>
        <taxon>Nematoda</taxon>
        <taxon>Chromadorea</taxon>
        <taxon>Rhabditida</taxon>
        <taxon>Spirurina</taxon>
        <taxon>Spiruromorpha</taxon>
        <taxon>Filarioidea</taxon>
        <taxon>Onchocercidae</taxon>
        <taxon>Wuchereria</taxon>
    </lineage>
</organism>
<dbReference type="PANTHER" id="PTHR10736:SF0">
    <property type="entry name" value="BESTROPHIN HOMOLOG"/>
    <property type="match status" value="1"/>
</dbReference>
<sequence>QPINQSINQSIVKINTHIPFISMCQFIFYMGWMKVAEVLMNPFGDDDDDLEINWLIDRNLQ</sequence>
<dbReference type="EMBL" id="ADBV01020776">
    <property type="protein sequence ID" value="EJW70722.1"/>
    <property type="molecule type" value="Genomic_DNA"/>
</dbReference>
<evidence type="ECO:0000256" key="1">
    <source>
        <dbReference type="ARBA" id="ARBA00004370"/>
    </source>
</evidence>
<dbReference type="GO" id="GO:0034707">
    <property type="term" value="C:chloride channel complex"/>
    <property type="evidence" value="ECO:0007669"/>
    <property type="project" value="UniProtKB-KW"/>
</dbReference>
<comment type="subcellular location">
    <subcellularLocation>
        <location evidence="6">Cell membrane</location>
        <topology evidence="6">Multi-pass membrane protein</topology>
    </subcellularLocation>
    <subcellularLocation>
        <location evidence="1">Membrane</location>
    </subcellularLocation>
</comment>
<feature type="non-terminal residue" evidence="7">
    <location>
        <position position="1"/>
    </location>
</feature>
<reference evidence="8" key="1">
    <citation type="submission" date="2012-08" db="EMBL/GenBank/DDBJ databases">
        <title>The Genome Sequence of Wuchereria bancrofti.</title>
        <authorList>
            <person name="Nutman T.B."/>
            <person name="Fink D.L."/>
            <person name="Russ C."/>
            <person name="Young S."/>
            <person name="Zeng Q."/>
            <person name="Koehrsen M."/>
            <person name="Alvarado L."/>
            <person name="Berlin A."/>
            <person name="Chapman S.B."/>
            <person name="Chen Z."/>
            <person name="Freedman E."/>
            <person name="Gellesch M."/>
            <person name="Goldberg J."/>
            <person name="Griggs A."/>
            <person name="Gujja S."/>
            <person name="Heilman E.R."/>
            <person name="Heiman D."/>
            <person name="Hepburn T."/>
            <person name="Howarth C."/>
            <person name="Jen D."/>
            <person name="Larson L."/>
            <person name="Lewis B."/>
            <person name="Mehta T."/>
            <person name="Park D."/>
            <person name="Pearson M."/>
            <person name="Roberts A."/>
            <person name="Saif S."/>
            <person name="Shea T."/>
            <person name="Shenoy N."/>
            <person name="Sisk P."/>
            <person name="Stolte C."/>
            <person name="Sykes S."/>
            <person name="Walk T."/>
            <person name="White J."/>
            <person name="Yandava C."/>
            <person name="Haas B."/>
            <person name="Henn M.R."/>
            <person name="Nusbaum C."/>
            <person name="Birren B."/>
        </authorList>
    </citation>
    <scope>NUCLEOTIDE SEQUENCE [LARGE SCALE GENOMIC DNA]</scope>
    <source>
        <strain evidence="8">NA</strain>
    </source>
</reference>
<evidence type="ECO:0000256" key="3">
    <source>
        <dbReference type="ARBA" id="ARBA00022989"/>
    </source>
</evidence>
<dbReference type="GO" id="GO:0005886">
    <property type="term" value="C:plasma membrane"/>
    <property type="evidence" value="ECO:0007669"/>
    <property type="project" value="UniProtKB-SubCell"/>
</dbReference>
<keyword evidence="6" id="KW-0406">Ion transport</keyword>
<dbReference type="PANTHER" id="PTHR10736">
    <property type="entry name" value="BESTROPHIN"/>
    <property type="match status" value="1"/>
</dbReference>
<name>J9E1D6_WUCBA</name>
<evidence type="ECO:0000256" key="6">
    <source>
        <dbReference type="RuleBase" id="RU363126"/>
    </source>
</evidence>
<comment type="caution">
    <text evidence="7">The sequence shown here is derived from an EMBL/GenBank/DDBJ whole genome shotgun (WGS) entry which is preliminary data.</text>
</comment>
<keyword evidence="6" id="KW-0868">Chloride</keyword>